<keyword evidence="5 9" id="KW-1133">Transmembrane helix</keyword>
<protein>
    <recommendedName>
        <fullName evidence="9">Innexin</fullName>
    </recommendedName>
</protein>
<evidence type="ECO:0000256" key="5">
    <source>
        <dbReference type="ARBA" id="ARBA00022989"/>
    </source>
</evidence>
<organism evidence="10">
    <name type="scientific">Schmidtea mediterranea</name>
    <name type="common">Freshwater planarian flatworm</name>
    <dbReference type="NCBI Taxonomy" id="79327"/>
    <lineage>
        <taxon>Eukaryota</taxon>
        <taxon>Metazoa</taxon>
        <taxon>Spiralia</taxon>
        <taxon>Lophotrochozoa</taxon>
        <taxon>Platyhelminthes</taxon>
        <taxon>Rhabditophora</taxon>
        <taxon>Seriata</taxon>
        <taxon>Tricladida</taxon>
        <taxon>Continenticola</taxon>
        <taxon>Geoplanoidea</taxon>
        <taxon>Dugesiidae</taxon>
        <taxon>Schmidtea</taxon>
    </lineage>
</organism>
<sequence>MIASELLSYVNGFSVAQYAGLEDFSDRANFQGNIIVLLICMLIVSMRQYFMNPIICYISSVPGGSNAEDYITNMCWVEGTVPLNFSAKVPHKLEDWKLLQQDRMNYYQWIPFVLSLQAVLYYLPKLFWQIITYNRIGMDLEQLVKDANDANSEDDETRRKIIEHISRNIEIMLYGHRKIKTLKETVGNRIFRHVPGKRNGNLLVSYYFLIKIAYISVGFIQLLIMFHFLKLSRKEGYQLFGHRILRNILSGKDWTETQVFPRVGMCRNALEQMGNTNNAVAQCLLPINMLNEKIYIFLYFFLSSVLFITIMSLPIWIYRVTCRKTQKHVVKQCLKMTDFLVEFDQYTKRKIDRFVVEFLRQDGNFIIRMLSMNVGDLTTSSVVCRLFEIYSTEGYAEIDLRNRIKRIENEEYQSECGSSTFMKIPLKNKGVALKTSNRPTAPQVELELL</sequence>
<evidence type="ECO:0000256" key="7">
    <source>
        <dbReference type="ARBA" id="ARBA00023136"/>
    </source>
</evidence>
<reference evidence="10" key="1">
    <citation type="journal article" date="2012" name="Cell Stem Cell">
        <title>Genetic Regulators of a Pluripotent Adult Stem Cell System in Planarians Identified by RNAi and Clonal Analysis.</title>
        <authorList>
            <person name="Wagner D.E."/>
            <person name="Ho J.J."/>
            <person name="Reddien P.W."/>
        </authorList>
    </citation>
    <scope>NUCLEOTIDE SEQUENCE</scope>
    <source>
        <strain evidence="10">CIW4</strain>
    </source>
</reference>
<dbReference type="Pfam" id="PF00876">
    <property type="entry name" value="Innexin"/>
    <property type="match status" value="1"/>
</dbReference>
<feature type="transmembrane region" description="Helical" evidence="9">
    <location>
        <begin position="106"/>
        <end position="123"/>
    </location>
</feature>
<evidence type="ECO:0000256" key="4">
    <source>
        <dbReference type="ARBA" id="ARBA00022692"/>
    </source>
</evidence>
<evidence type="ECO:0000256" key="1">
    <source>
        <dbReference type="ARBA" id="ARBA00004651"/>
    </source>
</evidence>
<evidence type="ECO:0000256" key="3">
    <source>
        <dbReference type="ARBA" id="ARBA00022475"/>
    </source>
</evidence>
<name>H9CXU2_SCHMD</name>
<dbReference type="GO" id="GO:0005886">
    <property type="term" value="C:plasma membrane"/>
    <property type="evidence" value="ECO:0007669"/>
    <property type="project" value="UniProtKB-SubCell"/>
</dbReference>
<accession>H9CXU2</accession>
<keyword evidence="2 9" id="KW-0813">Transport</keyword>
<dbReference type="EMBL" id="JQ425145">
    <property type="protein sequence ID" value="AFD29613.1"/>
    <property type="molecule type" value="mRNA"/>
</dbReference>
<dbReference type="PANTHER" id="PTHR11893:SF36">
    <property type="entry name" value="INNEXIN-5"/>
    <property type="match status" value="1"/>
</dbReference>
<evidence type="ECO:0000256" key="2">
    <source>
        <dbReference type="ARBA" id="ARBA00022448"/>
    </source>
</evidence>
<keyword evidence="7 9" id="KW-0472">Membrane</keyword>
<dbReference type="GO" id="GO:0005921">
    <property type="term" value="C:gap junction"/>
    <property type="evidence" value="ECO:0007669"/>
    <property type="project" value="UniProtKB-UniRule"/>
</dbReference>
<feature type="transmembrane region" description="Helical" evidence="9">
    <location>
        <begin position="206"/>
        <end position="229"/>
    </location>
</feature>
<dbReference type="PANTHER" id="PTHR11893">
    <property type="entry name" value="INNEXIN"/>
    <property type="match status" value="1"/>
</dbReference>
<gene>
    <name evidence="9" type="primary">inx</name>
</gene>
<evidence type="ECO:0000256" key="6">
    <source>
        <dbReference type="ARBA" id="ARBA00023065"/>
    </source>
</evidence>
<feature type="transmembrane region" description="Helical" evidence="9">
    <location>
        <begin position="294"/>
        <end position="318"/>
    </location>
</feature>
<feature type="transmembrane region" description="Helical" evidence="9">
    <location>
        <begin position="30"/>
        <end position="50"/>
    </location>
</feature>
<proteinExistence type="evidence at transcript level"/>
<evidence type="ECO:0000313" key="10">
    <source>
        <dbReference type="EMBL" id="AFD29613.1"/>
    </source>
</evidence>
<evidence type="ECO:0000256" key="8">
    <source>
        <dbReference type="ARBA" id="ARBA00023303"/>
    </source>
</evidence>
<dbReference type="InterPro" id="IPR000990">
    <property type="entry name" value="Innexin"/>
</dbReference>
<dbReference type="AlphaFoldDB" id="H9CXU2"/>
<comment type="function">
    <text evidence="9">Structural component of the gap junctions.</text>
</comment>
<dbReference type="PROSITE" id="PS51013">
    <property type="entry name" value="PANNEXIN"/>
    <property type="match status" value="1"/>
</dbReference>
<dbReference type="OrthoDB" id="5867527at2759"/>
<comment type="similarity">
    <text evidence="9">Belongs to the pannexin family.</text>
</comment>
<keyword evidence="6 9" id="KW-0406">Ion transport</keyword>
<keyword evidence="3" id="KW-1003">Cell membrane</keyword>
<keyword evidence="8 9" id="KW-0407">Ion channel</keyword>
<evidence type="ECO:0000256" key="9">
    <source>
        <dbReference type="RuleBase" id="RU010713"/>
    </source>
</evidence>
<dbReference type="PRINTS" id="PR01262">
    <property type="entry name" value="INNEXIN"/>
</dbReference>
<comment type="subcellular location">
    <subcellularLocation>
        <location evidence="1 9">Cell membrane</location>
        <topology evidence="1 9">Multi-pass membrane protein</topology>
    </subcellularLocation>
</comment>
<dbReference type="GO" id="GO:0034220">
    <property type="term" value="P:monoatomic ion transmembrane transport"/>
    <property type="evidence" value="ECO:0007669"/>
    <property type="project" value="UniProtKB-KW"/>
</dbReference>
<keyword evidence="4 9" id="KW-0812">Transmembrane</keyword>
<dbReference type="GO" id="GO:0005243">
    <property type="term" value="F:gap junction channel activity"/>
    <property type="evidence" value="ECO:0007669"/>
    <property type="project" value="TreeGrafter"/>
</dbReference>